<evidence type="ECO:0000313" key="1">
    <source>
        <dbReference type="EMBL" id="KXA20261.1"/>
    </source>
</evidence>
<reference evidence="1 2" key="1">
    <citation type="submission" date="2016-01" db="EMBL/GenBank/DDBJ databases">
        <authorList>
            <person name="Oliw E.H."/>
        </authorList>
    </citation>
    <scope>NUCLEOTIDE SEQUENCE [LARGE SCALE GENOMIC DNA]</scope>
    <source>
        <strain evidence="1 2">PSS_7772B</strain>
    </source>
</reference>
<sequence>MLYSLLYVVSTGWEVILVKNAVISNDVKERANSSVFMLMLLQL</sequence>
<accession>A0A133NVF6</accession>
<dbReference type="PATRIC" id="fig|2702.100.peg.821"/>
<dbReference type="AlphaFoldDB" id="A0A133NVF6"/>
<name>A0A133NVF6_GARVA</name>
<dbReference type="EMBL" id="LRQB01000050">
    <property type="protein sequence ID" value="KXA20261.1"/>
    <property type="molecule type" value="Genomic_DNA"/>
</dbReference>
<proteinExistence type="predicted"/>
<evidence type="ECO:0000313" key="2">
    <source>
        <dbReference type="Proteomes" id="UP000070687"/>
    </source>
</evidence>
<protein>
    <submittedName>
        <fullName evidence="1">Uncharacterized protein</fullName>
    </submittedName>
</protein>
<gene>
    <name evidence="1" type="ORF">HMPREF3208_00841</name>
</gene>
<comment type="caution">
    <text evidence="1">The sequence shown here is derived from an EMBL/GenBank/DDBJ whole genome shotgun (WGS) entry which is preliminary data.</text>
</comment>
<dbReference type="Proteomes" id="UP000070687">
    <property type="component" value="Unassembled WGS sequence"/>
</dbReference>
<organism evidence="1 2">
    <name type="scientific">Gardnerella vaginalis</name>
    <dbReference type="NCBI Taxonomy" id="2702"/>
    <lineage>
        <taxon>Bacteria</taxon>
        <taxon>Bacillati</taxon>
        <taxon>Actinomycetota</taxon>
        <taxon>Actinomycetes</taxon>
        <taxon>Bifidobacteriales</taxon>
        <taxon>Bifidobacteriaceae</taxon>
        <taxon>Gardnerella</taxon>
    </lineage>
</organism>